<dbReference type="InterPro" id="IPR016066">
    <property type="entry name" value="A-D-PHexomutase_CS"/>
</dbReference>
<gene>
    <name evidence="9 16" type="primary">glmM</name>
    <name evidence="16" type="ORF">Airi01_049150</name>
</gene>
<evidence type="ECO:0000256" key="3">
    <source>
        <dbReference type="ARBA" id="ARBA00022723"/>
    </source>
</evidence>
<comment type="cofactor">
    <cofactor evidence="9">
        <name>Mg(2+)</name>
        <dbReference type="ChEBI" id="CHEBI:18420"/>
    </cofactor>
    <text evidence="9">Binds 1 Mg(2+) ion per subunit.</text>
</comment>
<dbReference type="InterPro" id="IPR006352">
    <property type="entry name" value="GlmM_bact"/>
</dbReference>
<proteinExistence type="inferred from homology"/>
<dbReference type="GO" id="GO:0000287">
    <property type="term" value="F:magnesium ion binding"/>
    <property type="evidence" value="ECO:0007669"/>
    <property type="project" value="UniProtKB-UniRule"/>
</dbReference>
<dbReference type="GO" id="GO:0005829">
    <property type="term" value="C:cytosol"/>
    <property type="evidence" value="ECO:0007669"/>
    <property type="project" value="TreeGrafter"/>
</dbReference>
<evidence type="ECO:0000313" key="17">
    <source>
        <dbReference type="Proteomes" id="UP001165135"/>
    </source>
</evidence>
<dbReference type="FunFam" id="3.30.310.50:FF:000001">
    <property type="entry name" value="Phosphoglucosamine mutase"/>
    <property type="match status" value="1"/>
</dbReference>
<feature type="modified residue" description="Phosphoserine" evidence="9">
    <location>
        <position position="122"/>
    </location>
</feature>
<keyword evidence="5 9" id="KW-0413">Isomerase</keyword>
<evidence type="ECO:0000256" key="10">
    <source>
        <dbReference type="RuleBase" id="RU004326"/>
    </source>
</evidence>
<comment type="catalytic activity">
    <reaction evidence="6 9 11">
        <text>alpha-D-glucosamine 1-phosphate = D-glucosamine 6-phosphate</text>
        <dbReference type="Rhea" id="RHEA:23424"/>
        <dbReference type="ChEBI" id="CHEBI:58516"/>
        <dbReference type="ChEBI" id="CHEBI:58725"/>
        <dbReference type="EC" id="5.4.2.10"/>
    </reaction>
</comment>
<evidence type="ECO:0000256" key="4">
    <source>
        <dbReference type="ARBA" id="ARBA00022842"/>
    </source>
</evidence>
<evidence type="ECO:0000256" key="8">
    <source>
        <dbReference type="ARBA" id="ARBA00068193"/>
    </source>
</evidence>
<protein>
    <recommendedName>
        <fullName evidence="8 9">Phosphoglucosamine mutase</fullName>
        <ecNumber evidence="7 9">5.4.2.10</ecNumber>
    </recommendedName>
</protein>
<dbReference type="FunFam" id="3.40.120.10:FF:000002">
    <property type="entry name" value="Phosphoglucosamine mutase"/>
    <property type="match status" value="1"/>
</dbReference>
<keyword evidence="3 9" id="KW-0479">Metal-binding</keyword>
<feature type="domain" description="Alpha-D-phosphohexomutase C-terminal" evidence="12">
    <location>
        <begin position="392"/>
        <end position="458"/>
    </location>
</feature>
<organism evidence="16 17">
    <name type="scientific">Actinoallomurus iriomotensis</name>
    <dbReference type="NCBI Taxonomy" id="478107"/>
    <lineage>
        <taxon>Bacteria</taxon>
        <taxon>Bacillati</taxon>
        <taxon>Actinomycetota</taxon>
        <taxon>Actinomycetes</taxon>
        <taxon>Streptosporangiales</taxon>
        <taxon>Thermomonosporaceae</taxon>
        <taxon>Actinoallomurus</taxon>
    </lineage>
</organism>
<evidence type="ECO:0000313" key="16">
    <source>
        <dbReference type="EMBL" id="GLY76648.1"/>
    </source>
</evidence>
<evidence type="ECO:0000256" key="2">
    <source>
        <dbReference type="ARBA" id="ARBA00022553"/>
    </source>
</evidence>
<dbReference type="PRINTS" id="PR00509">
    <property type="entry name" value="PGMPMM"/>
</dbReference>
<dbReference type="GO" id="GO:0004615">
    <property type="term" value="F:phosphomannomutase activity"/>
    <property type="evidence" value="ECO:0007669"/>
    <property type="project" value="TreeGrafter"/>
</dbReference>
<dbReference type="InterPro" id="IPR005843">
    <property type="entry name" value="A-D-PHexomutase_C"/>
</dbReference>
<dbReference type="Pfam" id="PF02879">
    <property type="entry name" value="PGM_PMM_II"/>
    <property type="match status" value="1"/>
</dbReference>
<dbReference type="InterPro" id="IPR005845">
    <property type="entry name" value="A-D-PHexomutase_a/b/a-II"/>
</dbReference>
<dbReference type="InterPro" id="IPR005841">
    <property type="entry name" value="Alpha-D-phosphohexomutase_SF"/>
</dbReference>
<dbReference type="PROSITE" id="PS00710">
    <property type="entry name" value="PGM_PMM"/>
    <property type="match status" value="1"/>
</dbReference>
<evidence type="ECO:0000256" key="9">
    <source>
        <dbReference type="HAMAP-Rule" id="MF_01554"/>
    </source>
</evidence>
<feature type="domain" description="Alpha-D-phosphohexomutase alpha/beta/alpha" evidence="15">
    <location>
        <begin position="276"/>
        <end position="386"/>
    </location>
</feature>
<feature type="binding site" evidence="9">
    <location>
        <position position="263"/>
    </location>
    <ligand>
        <name>Mg(2+)</name>
        <dbReference type="ChEBI" id="CHEBI:18420"/>
    </ligand>
</feature>
<comment type="caution">
    <text evidence="16">The sequence shown here is derived from an EMBL/GenBank/DDBJ whole genome shotgun (WGS) entry which is preliminary data.</text>
</comment>
<evidence type="ECO:0000256" key="11">
    <source>
        <dbReference type="RuleBase" id="RU004327"/>
    </source>
</evidence>
<dbReference type="GO" id="GO:0008966">
    <property type="term" value="F:phosphoglucosamine mutase activity"/>
    <property type="evidence" value="ECO:0007669"/>
    <property type="project" value="UniProtKB-UniRule"/>
</dbReference>
<evidence type="ECO:0000259" key="14">
    <source>
        <dbReference type="Pfam" id="PF02879"/>
    </source>
</evidence>
<dbReference type="CDD" id="cd05802">
    <property type="entry name" value="GlmM"/>
    <property type="match status" value="1"/>
</dbReference>
<dbReference type="InterPro" id="IPR016055">
    <property type="entry name" value="A-D-PHexomutase_a/b/a-I/II/III"/>
</dbReference>
<reference evidence="16" key="1">
    <citation type="submission" date="2023-03" db="EMBL/GenBank/DDBJ databases">
        <title>Actinoallomurus iriomotensis NBRC 103681.</title>
        <authorList>
            <person name="Ichikawa N."/>
            <person name="Sato H."/>
            <person name="Tonouchi N."/>
        </authorList>
    </citation>
    <scope>NUCLEOTIDE SEQUENCE</scope>
    <source>
        <strain evidence="16">NBRC 103681</strain>
    </source>
</reference>
<dbReference type="AlphaFoldDB" id="A0A9W6RJ44"/>
<dbReference type="Gene3D" id="3.30.310.50">
    <property type="entry name" value="Alpha-D-phosphohexomutase, C-terminal domain"/>
    <property type="match status" value="1"/>
</dbReference>
<keyword evidence="2 9" id="KW-0597">Phosphoprotein</keyword>
<dbReference type="EMBL" id="BSTJ01000006">
    <property type="protein sequence ID" value="GLY76648.1"/>
    <property type="molecule type" value="Genomic_DNA"/>
</dbReference>
<feature type="domain" description="Alpha-D-phosphohexomutase alpha/beta/alpha" evidence="14">
    <location>
        <begin position="177"/>
        <end position="272"/>
    </location>
</feature>
<dbReference type="InterPro" id="IPR036900">
    <property type="entry name" value="A-D-PHexomutase_C_sf"/>
</dbReference>
<comment type="PTM">
    <text evidence="9">Activated by phosphorylation.</text>
</comment>
<feature type="binding site" description="via phosphate group" evidence="9">
    <location>
        <position position="122"/>
    </location>
    <ligand>
        <name>Mg(2+)</name>
        <dbReference type="ChEBI" id="CHEBI:18420"/>
    </ligand>
</feature>
<dbReference type="SUPFAM" id="SSF53738">
    <property type="entry name" value="Phosphoglucomutase, first 3 domains"/>
    <property type="match status" value="3"/>
</dbReference>
<feature type="binding site" evidence="9">
    <location>
        <position position="259"/>
    </location>
    <ligand>
        <name>Mg(2+)</name>
        <dbReference type="ChEBI" id="CHEBI:18420"/>
    </ligand>
</feature>
<dbReference type="GO" id="GO:0006048">
    <property type="term" value="P:UDP-N-acetylglucosamine biosynthetic process"/>
    <property type="evidence" value="ECO:0007669"/>
    <property type="project" value="TreeGrafter"/>
</dbReference>
<dbReference type="Proteomes" id="UP001165135">
    <property type="component" value="Unassembled WGS sequence"/>
</dbReference>
<evidence type="ECO:0000259" key="12">
    <source>
        <dbReference type="Pfam" id="PF00408"/>
    </source>
</evidence>
<dbReference type="GO" id="GO:0005975">
    <property type="term" value="P:carbohydrate metabolic process"/>
    <property type="evidence" value="ECO:0007669"/>
    <property type="project" value="InterPro"/>
</dbReference>
<name>A0A9W6RJ44_9ACTN</name>
<dbReference type="EC" id="5.4.2.10" evidence="7 9"/>
<comment type="function">
    <text evidence="9 11">Catalyzes the conversion of glucosamine-6-phosphate to glucosamine-1-phosphate.</text>
</comment>
<evidence type="ECO:0000256" key="7">
    <source>
        <dbReference type="ARBA" id="ARBA00066330"/>
    </source>
</evidence>
<feature type="binding site" evidence="9">
    <location>
        <position position="261"/>
    </location>
    <ligand>
        <name>Mg(2+)</name>
        <dbReference type="ChEBI" id="CHEBI:18420"/>
    </ligand>
</feature>
<evidence type="ECO:0000256" key="5">
    <source>
        <dbReference type="ARBA" id="ARBA00023235"/>
    </source>
</evidence>
<evidence type="ECO:0000256" key="6">
    <source>
        <dbReference type="ARBA" id="ARBA00050364"/>
    </source>
</evidence>
<dbReference type="NCBIfam" id="TIGR01455">
    <property type="entry name" value="glmM"/>
    <property type="match status" value="1"/>
</dbReference>
<evidence type="ECO:0000259" key="15">
    <source>
        <dbReference type="Pfam" id="PF02880"/>
    </source>
</evidence>
<sequence>MFEGRQAGRTTRDLGVLAVSRLFGTDGVRGVANRDLTARLALDLSVAAARVLGEAGAFEGHRPVAVVGRDPRASGEFLEAAVVAGLASAGVDVLRLGVLPTPAVAYLTQSLGADLGVMLSASHNPAPDNGIKFFGRGGHKLADQIEDQIEAHLGEEWSGPTGSGVGRVRDAQGEVESYIAHLLSTLPRSLDGLRVVVDCAHGAASGVSPEAMRRAGASVVAIGASPDGLNINDGYGSTHLEPLRRAVIEHGADVGIAHDGDADRCLAVTAAGEPIDGDQIMAILAVELREAGRLPGDTVVATVMSNLGFKIAMREEGLNVVETTVGDRYVLEAMKSGGYAFGGEQSGHVIMLDHATTGDGLLTGLHLLATVAGRGRPLDELAKVMTRLPQVLVNVKNVDKSRAKTSPELNAAVEAAEAELGDTGRVLIRPSGTEPMVRVMVEATREEQARALAERLAEVVRTAL</sequence>
<dbReference type="SUPFAM" id="SSF55957">
    <property type="entry name" value="Phosphoglucomutase, C-terminal domain"/>
    <property type="match status" value="1"/>
</dbReference>
<dbReference type="Gene3D" id="3.40.120.10">
    <property type="entry name" value="Alpha-D-Glucose-1,6-Bisphosphate, subunit A, domain 3"/>
    <property type="match status" value="3"/>
</dbReference>
<dbReference type="Pfam" id="PF02880">
    <property type="entry name" value="PGM_PMM_III"/>
    <property type="match status" value="1"/>
</dbReference>
<dbReference type="InterPro" id="IPR005844">
    <property type="entry name" value="A-D-PHexomutase_a/b/a-I"/>
</dbReference>
<dbReference type="PANTHER" id="PTHR42946">
    <property type="entry name" value="PHOSPHOHEXOSE MUTASE"/>
    <property type="match status" value="1"/>
</dbReference>
<dbReference type="NCBIfam" id="NF008139">
    <property type="entry name" value="PRK10887.1"/>
    <property type="match status" value="1"/>
</dbReference>
<dbReference type="InterPro" id="IPR050060">
    <property type="entry name" value="Phosphoglucosamine_mutase"/>
</dbReference>
<dbReference type="HAMAP" id="MF_01554_B">
    <property type="entry name" value="GlmM_B"/>
    <property type="match status" value="1"/>
</dbReference>
<accession>A0A9W6RJ44</accession>
<evidence type="ECO:0000259" key="13">
    <source>
        <dbReference type="Pfam" id="PF02878"/>
    </source>
</evidence>
<feature type="active site" description="Phosphoserine intermediate" evidence="9">
    <location>
        <position position="122"/>
    </location>
</feature>
<dbReference type="GO" id="GO:0009252">
    <property type="term" value="P:peptidoglycan biosynthetic process"/>
    <property type="evidence" value="ECO:0007669"/>
    <property type="project" value="TreeGrafter"/>
</dbReference>
<dbReference type="PANTHER" id="PTHR42946:SF1">
    <property type="entry name" value="PHOSPHOGLUCOMUTASE (ALPHA-D-GLUCOSE-1,6-BISPHOSPHATE-DEPENDENT)"/>
    <property type="match status" value="1"/>
</dbReference>
<evidence type="ECO:0000256" key="1">
    <source>
        <dbReference type="ARBA" id="ARBA00010231"/>
    </source>
</evidence>
<keyword evidence="4 9" id="KW-0460">Magnesium</keyword>
<dbReference type="InterPro" id="IPR005846">
    <property type="entry name" value="A-D-PHexomutase_a/b/a-III"/>
</dbReference>
<dbReference type="Pfam" id="PF02878">
    <property type="entry name" value="PGM_PMM_I"/>
    <property type="match status" value="1"/>
</dbReference>
<dbReference type="FunFam" id="3.40.120.10:FF:000001">
    <property type="entry name" value="Phosphoglucosamine mutase"/>
    <property type="match status" value="1"/>
</dbReference>
<feature type="domain" description="Alpha-D-phosphohexomutase alpha/beta/alpha" evidence="13">
    <location>
        <begin position="21"/>
        <end position="154"/>
    </location>
</feature>
<dbReference type="Pfam" id="PF00408">
    <property type="entry name" value="PGM_PMM_IV"/>
    <property type="match status" value="1"/>
</dbReference>
<comment type="similarity">
    <text evidence="1 9 10">Belongs to the phosphohexose mutase family.</text>
</comment>